<dbReference type="EMBL" id="JACJSI010000592">
    <property type="protein sequence ID" value="MBD2536907.1"/>
    <property type="molecule type" value="Genomic_DNA"/>
</dbReference>
<dbReference type="Proteomes" id="UP000623440">
    <property type="component" value="Unassembled WGS sequence"/>
</dbReference>
<sequence>MPRYPRNDISIKSNMISLGPITDVGHGVQLSTSKDIDGNLLGFRQNPQE</sequence>
<organism evidence="1 2">
    <name type="scientific">Nostoc flagelliforme FACHB-838</name>
    <dbReference type="NCBI Taxonomy" id="2692904"/>
    <lineage>
        <taxon>Bacteria</taxon>
        <taxon>Bacillati</taxon>
        <taxon>Cyanobacteriota</taxon>
        <taxon>Cyanophyceae</taxon>
        <taxon>Nostocales</taxon>
        <taxon>Nostocaceae</taxon>
        <taxon>Nostoc</taxon>
    </lineage>
</organism>
<proteinExistence type="predicted"/>
<evidence type="ECO:0000313" key="2">
    <source>
        <dbReference type="Proteomes" id="UP000623440"/>
    </source>
</evidence>
<reference evidence="1 2" key="1">
    <citation type="journal article" date="2020" name="ISME J.">
        <title>Comparative genomics reveals insights into cyanobacterial evolution and habitat adaptation.</title>
        <authorList>
            <person name="Chen M.Y."/>
            <person name="Teng W.K."/>
            <person name="Zhao L."/>
            <person name="Hu C.X."/>
            <person name="Zhou Y.K."/>
            <person name="Han B.P."/>
            <person name="Song L.R."/>
            <person name="Shu W.S."/>
        </authorList>
    </citation>
    <scope>NUCLEOTIDE SEQUENCE [LARGE SCALE GENOMIC DNA]</scope>
    <source>
        <strain evidence="1 2">FACHB-838</strain>
    </source>
</reference>
<comment type="caution">
    <text evidence="1">The sequence shown here is derived from an EMBL/GenBank/DDBJ whole genome shotgun (WGS) entry which is preliminary data.</text>
</comment>
<protein>
    <submittedName>
        <fullName evidence="1">Uncharacterized protein</fullName>
    </submittedName>
</protein>
<evidence type="ECO:0000313" key="1">
    <source>
        <dbReference type="EMBL" id="MBD2536907.1"/>
    </source>
</evidence>
<accession>A0ABR8E756</accession>
<keyword evidence="2" id="KW-1185">Reference proteome</keyword>
<name>A0ABR8E756_9NOSO</name>
<gene>
    <name evidence="1" type="ORF">H6G97_49925</name>
</gene>